<dbReference type="InterPro" id="IPR012610">
    <property type="entry name" value="SASP_SspH"/>
</dbReference>
<comment type="caution">
    <text evidence="2">The sequence shown here is derived from an EMBL/GenBank/DDBJ whole genome shotgun (WGS) entry which is preliminary data.</text>
</comment>
<organism evidence="2">
    <name type="scientific">bioreactor metagenome</name>
    <dbReference type="NCBI Taxonomy" id="1076179"/>
    <lineage>
        <taxon>unclassified sequences</taxon>
        <taxon>metagenomes</taxon>
        <taxon>ecological metagenomes</taxon>
    </lineage>
</organism>
<accession>A0A645DP56</accession>
<reference evidence="2" key="1">
    <citation type="submission" date="2019-08" db="EMBL/GenBank/DDBJ databases">
        <authorList>
            <person name="Kucharzyk K."/>
            <person name="Murdoch R.W."/>
            <person name="Higgins S."/>
            <person name="Loffler F."/>
        </authorList>
    </citation>
    <scope>NUCLEOTIDE SEQUENCE</scope>
</reference>
<evidence type="ECO:0000313" key="2">
    <source>
        <dbReference type="EMBL" id="MPM91025.1"/>
    </source>
</evidence>
<dbReference type="GO" id="GO:0042601">
    <property type="term" value="C:endospore-forming forespore"/>
    <property type="evidence" value="ECO:0007669"/>
    <property type="project" value="InterPro"/>
</dbReference>
<protein>
    <submittedName>
        <fullName evidence="2">Small, acid-soluble spore protein H</fullName>
    </submittedName>
</protein>
<dbReference type="GO" id="GO:0030435">
    <property type="term" value="P:sporulation resulting in formation of a cellular spore"/>
    <property type="evidence" value="ECO:0007669"/>
    <property type="project" value="UniProtKB-KW"/>
</dbReference>
<gene>
    <name evidence="2" type="primary">sspH_3</name>
    <name evidence="2" type="ORF">SDC9_138150</name>
</gene>
<name>A0A645DP56_9ZZZZ</name>
<evidence type="ECO:0000256" key="1">
    <source>
        <dbReference type="ARBA" id="ARBA00022969"/>
    </source>
</evidence>
<sequence>MNLEKAKEIYDSYGVINVNYNSKPVWIEHIEADENRAQVKVLTTDEIIEVHITDLKEE</sequence>
<proteinExistence type="predicted"/>
<dbReference type="NCBIfam" id="TIGR02861">
    <property type="entry name" value="SASP_H"/>
    <property type="match status" value="1"/>
</dbReference>
<dbReference type="GO" id="GO:0030436">
    <property type="term" value="P:asexual sporulation"/>
    <property type="evidence" value="ECO:0007669"/>
    <property type="project" value="InterPro"/>
</dbReference>
<dbReference type="AlphaFoldDB" id="A0A645DP56"/>
<dbReference type="Pfam" id="PF08141">
    <property type="entry name" value="SspH"/>
    <property type="match status" value="1"/>
</dbReference>
<dbReference type="EMBL" id="VSSQ01038141">
    <property type="protein sequence ID" value="MPM91025.1"/>
    <property type="molecule type" value="Genomic_DNA"/>
</dbReference>
<keyword evidence="1" id="KW-0749">Sporulation</keyword>